<evidence type="ECO:0000313" key="1">
    <source>
        <dbReference type="EMBL" id="UXN62453.1"/>
    </source>
</evidence>
<evidence type="ECO:0000313" key="2">
    <source>
        <dbReference type="Proteomes" id="UP001061991"/>
    </source>
</evidence>
<reference evidence="1" key="1">
    <citation type="submission" date="2022-09" db="EMBL/GenBank/DDBJ databases">
        <title>Interaction between co-microsymbionts with complementary sets of symbiotic genes in legume-rhizobium systems.</title>
        <authorList>
            <person name="Safronova V."/>
            <person name="Sazanova A."/>
            <person name="Afonin A."/>
            <person name="Chirak E."/>
        </authorList>
    </citation>
    <scope>NUCLEOTIDE SEQUENCE</scope>
    <source>
        <strain evidence="1">A18/3m</strain>
    </source>
</reference>
<proteinExistence type="predicted"/>
<organism evidence="1 2">
    <name type="scientific">Phyllobacterium zundukense</name>
    <dbReference type="NCBI Taxonomy" id="1867719"/>
    <lineage>
        <taxon>Bacteria</taxon>
        <taxon>Pseudomonadati</taxon>
        <taxon>Pseudomonadota</taxon>
        <taxon>Alphaproteobacteria</taxon>
        <taxon>Hyphomicrobiales</taxon>
        <taxon>Phyllobacteriaceae</taxon>
        <taxon>Phyllobacterium</taxon>
    </lineage>
</organism>
<gene>
    <name evidence="1" type="ORF">N8E88_20990</name>
</gene>
<keyword evidence="2" id="KW-1185">Reference proteome</keyword>
<dbReference type="EMBL" id="CP104973">
    <property type="protein sequence ID" value="UXN62453.1"/>
    <property type="molecule type" value="Genomic_DNA"/>
</dbReference>
<sequence length="127" mass="14378">MSLKHHGIGGGTVTTYAAFDRYGLVPEKKPDSLRSSEQEPKKGSNLLQLSITPFNLEIRDDWRVYLPRDGKEYSLQKRIYGRWIEQRTAKNAEDLIHGVRLKVGRISGFAESLLEELPPLGVETNPT</sequence>
<accession>A0ACD4D9B3</accession>
<name>A0ACD4D9B3_9HYPH</name>
<protein>
    <submittedName>
        <fullName evidence="1">Uncharacterized protein</fullName>
    </submittedName>
</protein>
<dbReference type="Proteomes" id="UP001061991">
    <property type="component" value="Chromosome"/>
</dbReference>